<evidence type="ECO:0000256" key="2">
    <source>
        <dbReference type="ARBA" id="ARBA00023125"/>
    </source>
</evidence>
<name>A0A2T0SQJ3_9PSEU</name>
<dbReference type="GO" id="GO:0000976">
    <property type="term" value="F:transcription cis-regulatory region binding"/>
    <property type="evidence" value="ECO:0007669"/>
    <property type="project" value="TreeGrafter"/>
</dbReference>
<gene>
    <name evidence="6" type="ORF">CLV43_11370</name>
</gene>
<feature type="DNA-binding region" description="H-T-H motif" evidence="4">
    <location>
        <begin position="36"/>
        <end position="55"/>
    </location>
</feature>
<evidence type="ECO:0000256" key="1">
    <source>
        <dbReference type="ARBA" id="ARBA00023015"/>
    </source>
</evidence>
<dbReference type="PANTHER" id="PTHR30055:SF234">
    <property type="entry name" value="HTH-TYPE TRANSCRIPTIONAL REGULATOR BETI"/>
    <property type="match status" value="1"/>
</dbReference>
<dbReference type="PRINTS" id="PR00455">
    <property type="entry name" value="HTHTETR"/>
</dbReference>
<protein>
    <submittedName>
        <fullName evidence="6">TetR family transcriptional regulator</fullName>
    </submittedName>
</protein>
<dbReference type="Gene3D" id="1.10.357.10">
    <property type="entry name" value="Tetracycline Repressor, domain 2"/>
    <property type="match status" value="1"/>
</dbReference>
<dbReference type="InterPro" id="IPR049445">
    <property type="entry name" value="TetR_SbtR-like_C"/>
</dbReference>
<dbReference type="RefSeq" id="WP_106193173.1">
    <property type="nucleotide sequence ID" value="NZ_PVTF01000013.1"/>
</dbReference>
<dbReference type="Proteomes" id="UP000239494">
    <property type="component" value="Unassembled WGS sequence"/>
</dbReference>
<dbReference type="GO" id="GO:0003700">
    <property type="term" value="F:DNA-binding transcription factor activity"/>
    <property type="evidence" value="ECO:0007669"/>
    <property type="project" value="TreeGrafter"/>
</dbReference>
<feature type="domain" description="HTH tetR-type" evidence="5">
    <location>
        <begin position="14"/>
        <end position="73"/>
    </location>
</feature>
<evidence type="ECO:0000259" key="5">
    <source>
        <dbReference type="PROSITE" id="PS50977"/>
    </source>
</evidence>
<keyword evidence="2 4" id="KW-0238">DNA-binding</keyword>
<accession>A0A2T0SQJ3</accession>
<keyword evidence="7" id="KW-1185">Reference proteome</keyword>
<dbReference type="OrthoDB" id="9795011at2"/>
<organism evidence="6 7">
    <name type="scientific">Umezawaea tangerina</name>
    <dbReference type="NCBI Taxonomy" id="84725"/>
    <lineage>
        <taxon>Bacteria</taxon>
        <taxon>Bacillati</taxon>
        <taxon>Actinomycetota</taxon>
        <taxon>Actinomycetes</taxon>
        <taxon>Pseudonocardiales</taxon>
        <taxon>Pseudonocardiaceae</taxon>
        <taxon>Umezawaea</taxon>
    </lineage>
</organism>
<dbReference type="Pfam" id="PF21597">
    <property type="entry name" value="TetR_C_43"/>
    <property type="match status" value="1"/>
</dbReference>
<dbReference type="AlphaFoldDB" id="A0A2T0SQJ3"/>
<evidence type="ECO:0000256" key="4">
    <source>
        <dbReference type="PROSITE-ProRule" id="PRU00335"/>
    </source>
</evidence>
<dbReference type="EMBL" id="PVTF01000013">
    <property type="protein sequence ID" value="PRY35643.1"/>
    <property type="molecule type" value="Genomic_DNA"/>
</dbReference>
<dbReference type="InterPro" id="IPR050109">
    <property type="entry name" value="HTH-type_TetR-like_transc_reg"/>
</dbReference>
<comment type="caution">
    <text evidence="6">The sequence shown here is derived from an EMBL/GenBank/DDBJ whole genome shotgun (WGS) entry which is preliminary data.</text>
</comment>
<evidence type="ECO:0000313" key="6">
    <source>
        <dbReference type="EMBL" id="PRY35643.1"/>
    </source>
</evidence>
<dbReference type="PANTHER" id="PTHR30055">
    <property type="entry name" value="HTH-TYPE TRANSCRIPTIONAL REGULATOR RUTR"/>
    <property type="match status" value="1"/>
</dbReference>
<dbReference type="InterPro" id="IPR009057">
    <property type="entry name" value="Homeodomain-like_sf"/>
</dbReference>
<proteinExistence type="predicted"/>
<sequence>MDRVEGRPLRADARRNRDKILSTAVVMFARDGLDATLDAIAKEAGVGPATLYRNFATREALIEAAYRNELRLLCEASGELLAVLPPKRALRAWMGRFIDYVSAKIGMADALRALVATGVNPYDQTRELMHTAVTALLEAGAADGTVRSDVAAADVVASLTGIAIASGNPPRRDLAERLLDLLMDGLVATR</sequence>
<dbReference type="SUPFAM" id="SSF48498">
    <property type="entry name" value="Tetracyclin repressor-like, C-terminal domain"/>
    <property type="match status" value="1"/>
</dbReference>
<keyword evidence="3" id="KW-0804">Transcription</keyword>
<dbReference type="InterPro" id="IPR001647">
    <property type="entry name" value="HTH_TetR"/>
</dbReference>
<evidence type="ECO:0000256" key="3">
    <source>
        <dbReference type="ARBA" id="ARBA00023163"/>
    </source>
</evidence>
<dbReference type="Pfam" id="PF00440">
    <property type="entry name" value="TetR_N"/>
    <property type="match status" value="1"/>
</dbReference>
<dbReference type="PROSITE" id="PS50977">
    <property type="entry name" value="HTH_TETR_2"/>
    <property type="match status" value="1"/>
</dbReference>
<dbReference type="SUPFAM" id="SSF46689">
    <property type="entry name" value="Homeodomain-like"/>
    <property type="match status" value="1"/>
</dbReference>
<reference evidence="6 7" key="1">
    <citation type="submission" date="2018-03" db="EMBL/GenBank/DDBJ databases">
        <title>Genomic Encyclopedia of Archaeal and Bacterial Type Strains, Phase II (KMG-II): from individual species to whole genera.</title>
        <authorList>
            <person name="Goeker M."/>
        </authorList>
    </citation>
    <scope>NUCLEOTIDE SEQUENCE [LARGE SCALE GENOMIC DNA]</scope>
    <source>
        <strain evidence="6 7">DSM 44720</strain>
    </source>
</reference>
<dbReference type="InterPro" id="IPR036271">
    <property type="entry name" value="Tet_transcr_reg_TetR-rel_C_sf"/>
</dbReference>
<evidence type="ECO:0000313" key="7">
    <source>
        <dbReference type="Proteomes" id="UP000239494"/>
    </source>
</evidence>
<keyword evidence="1" id="KW-0805">Transcription regulation</keyword>